<reference evidence="1 2" key="1">
    <citation type="submission" date="2019-08" db="EMBL/GenBank/DDBJ databases">
        <title>Draft genome sequencing and comparative genomics of hatchery-associated Vibrios.</title>
        <authorList>
            <person name="Kehlet-Delgado H."/>
            <person name="Mueller R.S."/>
        </authorList>
    </citation>
    <scope>NUCLEOTIDE SEQUENCE [LARGE SCALE GENOMIC DNA]</scope>
    <source>
        <strain evidence="1 2">00-78-3</strain>
    </source>
</reference>
<comment type="caution">
    <text evidence="1">The sequence shown here is derived from an EMBL/GenBank/DDBJ whole genome shotgun (WGS) entry which is preliminary data.</text>
</comment>
<organism evidence="1 2">
    <name type="scientific">Vibrio rotiferianus</name>
    <dbReference type="NCBI Taxonomy" id="190895"/>
    <lineage>
        <taxon>Bacteria</taxon>
        <taxon>Pseudomonadati</taxon>
        <taxon>Pseudomonadota</taxon>
        <taxon>Gammaproteobacteria</taxon>
        <taxon>Vibrionales</taxon>
        <taxon>Vibrionaceae</taxon>
        <taxon>Vibrio</taxon>
    </lineage>
</organism>
<dbReference type="Proteomes" id="UP000572072">
    <property type="component" value="Unassembled WGS sequence"/>
</dbReference>
<name>A0A7Y3Z5H0_9VIBR</name>
<dbReference type="AlphaFoldDB" id="A0A7Y3Z5H0"/>
<proteinExistence type="predicted"/>
<accession>A0A7Y3Z5H0</accession>
<evidence type="ECO:0000313" key="2">
    <source>
        <dbReference type="Proteomes" id="UP000572072"/>
    </source>
</evidence>
<dbReference type="RefSeq" id="WP_171356726.1">
    <property type="nucleotide sequence ID" value="NZ_VTYN01000001.1"/>
</dbReference>
<sequence>MLRDLKLLLNKPENDHLVDDDFYQAAAQIRHKQFIWYDGHGQRSNYNLVLKHKEYFSDLFGAFGDDFVLDNNFGFCGVIPKYHRGKMKQLDTLFLLILAKLYDTEARKACIENGKAKPSPSLLIDNYIELTGKEKPKYADTKAALYSLEKSGLISLGEKDEISELPEIVVLPTIKVVLSEQYISLLEGFAKGTDDPIVVRAEEEKITTTVEVTNE</sequence>
<protein>
    <submittedName>
        <fullName evidence="1">DUF4194 domain-containing protein</fullName>
    </submittedName>
</protein>
<gene>
    <name evidence="1" type="ORF">F0262_00130</name>
</gene>
<evidence type="ECO:0000313" key="1">
    <source>
        <dbReference type="EMBL" id="NOH46470.1"/>
    </source>
</evidence>
<dbReference type="EMBL" id="VTYN01000001">
    <property type="protein sequence ID" value="NOH46470.1"/>
    <property type="molecule type" value="Genomic_DNA"/>
</dbReference>
<dbReference type="InterPro" id="IPR025449">
    <property type="entry name" value="JetB"/>
</dbReference>
<dbReference type="Pfam" id="PF13835">
    <property type="entry name" value="DUF4194"/>
    <property type="match status" value="1"/>
</dbReference>